<protein>
    <submittedName>
        <fullName evidence="2">Uncharacterized protein</fullName>
    </submittedName>
</protein>
<dbReference type="RefSeq" id="XP_038786761.1">
    <property type="nucleotide sequence ID" value="XM_038931072.1"/>
</dbReference>
<evidence type="ECO:0000313" key="2">
    <source>
        <dbReference type="EMBL" id="KAF7676520.1"/>
    </source>
</evidence>
<dbReference type="Proteomes" id="UP000596902">
    <property type="component" value="Unassembled WGS sequence"/>
</dbReference>
<dbReference type="AlphaFoldDB" id="A0A8H7EFL1"/>
<evidence type="ECO:0000313" key="3">
    <source>
        <dbReference type="Proteomes" id="UP000596902"/>
    </source>
</evidence>
<feature type="compositionally biased region" description="Basic and acidic residues" evidence="1">
    <location>
        <begin position="72"/>
        <end position="87"/>
    </location>
</feature>
<sequence>MRVHSVRGLSSTLPSAHATFNREYPRRHPTMITISSRLTYSLERLRENTRHSARYSDTDLTAFHANTAIQEQHFRHPERHASSRTLRDSYATSHATPQIRPLGTLQRKWSDD</sequence>
<feature type="region of interest" description="Disordered" evidence="1">
    <location>
        <begin position="72"/>
        <end position="112"/>
    </location>
</feature>
<organism evidence="2 3">
    <name type="scientific">Alternaria burnsii</name>
    <dbReference type="NCBI Taxonomy" id="1187904"/>
    <lineage>
        <taxon>Eukaryota</taxon>
        <taxon>Fungi</taxon>
        <taxon>Dikarya</taxon>
        <taxon>Ascomycota</taxon>
        <taxon>Pezizomycotina</taxon>
        <taxon>Dothideomycetes</taxon>
        <taxon>Pleosporomycetidae</taxon>
        <taxon>Pleosporales</taxon>
        <taxon>Pleosporineae</taxon>
        <taxon>Pleosporaceae</taxon>
        <taxon>Alternaria</taxon>
        <taxon>Alternaria sect. Alternaria</taxon>
    </lineage>
</organism>
<gene>
    <name evidence="2" type="ORF">GT037_006025</name>
</gene>
<reference evidence="2" key="1">
    <citation type="submission" date="2020-01" db="EMBL/GenBank/DDBJ databases">
        <authorList>
            <person name="Feng Z.H.Z."/>
        </authorList>
    </citation>
    <scope>NUCLEOTIDE SEQUENCE</scope>
    <source>
        <strain evidence="2">CBS107.38</strain>
    </source>
</reference>
<comment type="caution">
    <text evidence="2">The sequence shown here is derived from an EMBL/GenBank/DDBJ whole genome shotgun (WGS) entry which is preliminary data.</text>
</comment>
<reference evidence="2" key="2">
    <citation type="submission" date="2020-08" db="EMBL/GenBank/DDBJ databases">
        <title>Draft Genome Sequence of Cumin Blight Pathogen Alternaria burnsii.</title>
        <authorList>
            <person name="Feng Z."/>
        </authorList>
    </citation>
    <scope>NUCLEOTIDE SEQUENCE</scope>
    <source>
        <strain evidence="2">CBS107.38</strain>
    </source>
</reference>
<name>A0A8H7EFL1_9PLEO</name>
<evidence type="ECO:0000256" key="1">
    <source>
        <dbReference type="SAM" id="MobiDB-lite"/>
    </source>
</evidence>
<keyword evidence="3" id="KW-1185">Reference proteome</keyword>
<proteinExistence type="predicted"/>
<dbReference type="GeneID" id="62204250"/>
<accession>A0A8H7EFL1</accession>
<dbReference type="EMBL" id="JAAABM010000007">
    <property type="protein sequence ID" value="KAF7676520.1"/>
    <property type="molecule type" value="Genomic_DNA"/>
</dbReference>